<name>A0ACC6MFC4_MYCPF</name>
<comment type="caution">
    <text evidence="1">The sequence shown here is derived from an EMBL/GenBank/DDBJ whole genome shotgun (WGS) entry which is preliminary data.</text>
</comment>
<evidence type="ECO:0000313" key="2">
    <source>
        <dbReference type="Proteomes" id="UP001289645"/>
    </source>
</evidence>
<gene>
    <name evidence="1" type="ORF">OHX15_09620</name>
</gene>
<accession>A0ACC6MFC4</accession>
<evidence type="ECO:0000313" key="1">
    <source>
        <dbReference type="EMBL" id="MDZ5085644.1"/>
    </source>
</evidence>
<sequence length="117" mass="11693">MAGYARALTRSSKKLGLVGLGSFAAAAAIVGLGSGTASAEVDEVGPSPVVTSRQASENSVIRINDFGVARGISEARLADAGILNAFGEVRDSVKAVVGGTASAFEGEYPVGPPIGDW</sequence>
<dbReference type="Proteomes" id="UP001289645">
    <property type="component" value="Unassembled WGS sequence"/>
</dbReference>
<dbReference type="EMBL" id="JAOXLN010000008">
    <property type="protein sequence ID" value="MDZ5085644.1"/>
    <property type="molecule type" value="Genomic_DNA"/>
</dbReference>
<organism evidence="1 2">
    <name type="scientific">Mycolicibacterium parafortuitum</name>
    <name type="common">Mycobacterium parafortuitum</name>
    <dbReference type="NCBI Taxonomy" id="39692"/>
    <lineage>
        <taxon>Bacteria</taxon>
        <taxon>Bacillati</taxon>
        <taxon>Actinomycetota</taxon>
        <taxon>Actinomycetes</taxon>
        <taxon>Mycobacteriales</taxon>
        <taxon>Mycobacteriaceae</taxon>
        <taxon>Mycolicibacterium</taxon>
    </lineage>
</organism>
<protein>
    <submittedName>
        <fullName evidence="1">Uncharacterized protein</fullName>
    </submittedName>
</protein>
<reference evidence="1 2" key="1">
    <citation type="journal article" date="2021" name="Chemosphere">
        <title>Bioballs carrying a syntrophic Rhodococcus and Mycolicibacterium consortium for simultaneous sorption and biodegradation of fuel oil in contaminated freshwater.</title>
        <authorList>
            <person name="Naloka K."/>
            <person name="Polrit D."/>
            <person name="Muangchinda C."/>
            <person name="Thoetkiattikul H."/>
            <person name="Pinyakong O."/>
        </authorList>
    </citation>
    <scope>NUCLEOTIDE SEQUENCE [LARGE SCALE GENOMIC DNA]</scope>
    <source>
        <strain evidence="1 2">J101</strain>
    </source>
</reference>
<keyword evidence="2" id="KW-1185">Reference proteome</keyword>
<proteinExistence type="predicted"/>